<comment type="caution">
    <text evidence="12">The sequence shown here is derived from an EMBL/GenBank/DDBJ whole genome shotgun (WGS) entry which is preliminary data.</text>
</comment>
<dbReference type="PANTHER" id="PTHR47861">
    <property type="entry name" value="FKBP-TYPE PEPTIDYL-PROLYL CIS-TRANS ISOMERASE SLYD"/>
    <property type="match status" value="1"/>
</dbReference>
<keyword evidence="7 9" id="KW-0413">Isomerase</keyword>
<comment type="subcellular location">
    <subcellularLocation>
        <location evidence="2">Cytoplasm</location>
    </subcellularLocation>
</comment>
<organism evidence="12">
    <name type="scientific">Chlorobaculum parvum</name>
    <dbReference type="NCBI Taxonomy" id="274539"/>
    <lineage>
        <taxon>Bacteria</taxon>
        <taxon>Pseudomonadati</taxon>
        <taxon>Chlorobiota</taxon>
        <taxon>Chlorobiia</taxon>
        <taxon>Chlorobiales</taxon>
        <taxon>Chlorobiaceae</taxon>
        <taxon>Chlorobaculum</taxon>
    </lineage>
</organism>
<evidence type="ECO:0000256" key="1">
    <source>
        <dbReference type="ARBA" id="ARBA00000971"/>
    </source>
</evidence>
<dbReference type="Pfam" id="PF00254">
    <property type="entry name" value="FKBP_C"/>
    <property type="match status" value="1"/>
</dbReference>
<comment type="function">
    <text evidence="8">Also involved in hydrogenase metallocenter assembly, probably by participating in the nickel insertion step. This function in hydrogenase biosynthesis requires chaperone activity and the presence of the metal-binding domain, but not PPIase activity.</text>
</comment>
<feature type="domain" description="PPIase FKBP-type" evidence="11">
    <location>
        <begin position="7"/>
        <end position="91"/>
    </location>
</feature>
<evidence type="ECO:0000256" key="2">
    <source>
        <dbReference type="ARBA" id="ARBA00004496"/>
    </source>
</evidence>
<dbReference type="GO" id="GO:0005737">
    <property type="term" value="C:cytoplasm"/>
    <property type="evidence" value="ECO:0007669"/>
    <property type="project" value="UniProtKB-SubCell"/>
</dbReference>
<evidence type="ECO:0000256" key="9">
    <source>
        <dbReference type="PROSITE-ProRule" id="PRU00277"/>
    </source>
</evidence>
<evidence type="ECO:0000313" key="12">
    <source>
        <dbReference type="EMBL" id="HHE32238.1"/>
    </source>
</evidence>
<dbReference type="AlphaFoldDB" id="A0A7C5H8U0"/>
<evidence type="ECO:0000256" key="7">
    <source>
        <dbReference type="ARBA" id="ARBA00023235"/>
    </source>
</evidence>
<keyword evidence="5 9" id="KW-0697">Rotamase</keyword>
<sequence length="142" mass="15452">MAQVKQGDKVKVHYTGTYDDGTVFDSSVERDPLEVTVGSGMVIPGFDRALVDMELGEKKKVNIPAADAYGPRAEELVAEIPRERIPENIQLEVGQQLQLSLADGGEAIVMIVDLGEKTVTLDANHPMAGMDLNFELELVDIL</sequence>
<dbReference type="InterPro" id="IPR001179">
    <property type="entry name" value="PPIase_FKBP_dom"/>
</dbReference>
<reference evidence="12" key="1">
    <citation type="journal article" date="2020" name="mSystems">
        <title>Genome- and Community-Level Interaction Insights into Carbon Utilization and Element Cycling Functions of Hydrothermarchaeota in Hydrothermal Sediment.</title>
        <authorList>
            <person name="Zhou Z."/>
            <person name="Liu Y."/>
            <person name="Xu W."/>
            <person name="Pan J."/>
            <person name="Luo Z.H."/>
            <person name="Li M."/>
        </authorList>
    </citation>
    <scope>NUCLEOTIDE SEQUENCE [LARGE SCALE GENOMIC DNA]</scope>
    <source>
        <strain evidence="12">HyVt-633</strain>
    </source>
</reference>
<dbReference type="GO" id="GO:0042026">
    <property type="term" value="P:protein refolding"/>
    <property type="evidence" value="ECO:0007669"/>
    <property type="project" value="UniProtKB-ARBA"/>
</dbReference>
<evidence type="ECO:0000259" key="11">
    <source>
        <dbReference type="PROSITE" id="PS50059"/>
    </source>
</evidence>
<dbReference type="PANTHER" id="PTHR47861:SF3">
    <property type="entry name" value="FKBP-TYPE PEPTIDYL-PROLYL CIS-TRANS ISOMERASE SLYD"/>
    <property type="match status" value="1"/>
</dbReference>
<dbReference type="Proteomes" id="UP000886058">
    <property type="component" value="Unassembled WGS sequence"/>
</dbReference>
<dbReference type="InterPro" id="IPR046357">
    <property type="entry name" value="PPIase_dom_sf"/>
</dbReference>
<keyword evidence="4" id="KW-0963">Cytoplasm</keyword>
<dbReference type="EC" id="5.2.1.8" evidence="10"/>
<gene>
    <name evidence="12" type="ORF">ENL07_06340</name>
</gene>
<keyword evidence="6" id="KW-0143">Chaperone</keyword>
<comment type="catalytic activity">
    <reaction evidence="1 9 10">
        <text>[protein]-peptidylproline (omega=180) = [protein]-peptidylproline (omega=0)</text>
        <dbReference type="Rhea" id="RHEA:16237"/>
        <dbReference type="Rhea" id="RHEA-COMP:10747"/>
        <dbReference type="Rhea" id="RHEA-COMP:10748"/>
        <dbReference type="ChEBI" id="CHEBI:83833"/>
        <dbReference type="ChEBI" id="CHEBI:83834"/>
        <dbReference type="EC" id="5.2.1.8"/>
    </reaction>
</comment>
<evidence type="ECO:0000256" key="4">
    <source>
        <dbReference type="ARBA" id="ARBA00022490"/>
    </source>
</evidence>
<comment type="similarity">
    <text evidence="3 10">Belongs to the FKBP-type PPIase family.</text>
</comment>
<accession>A0A7C5H8U0</accession>
<evidence type="ECO:0000256" key="8">
    <source>
        <dbReference type="ARBA" id="ARBA00037071"/>
    </source>
</evidence>
<evidence type="ECO:0000256" key="6">
    <source>
        <dbReference type="ARBA" id="ARBA00023186"/>
    </source>
</evidence>
<evidence type="ECO:0000256" key="10">
    <source>
        <dbReference type="RuleBase" id="RU003915"/>
    </source>
</evidence>
<evidence type="ECO:0000256" key="3">
    <source>
        <dbReference type="ARBA" id="ARBA00006577"/>
    </source>
</evidence>
<proteinExistence type="inferred from homology"/>
<dbReference type="GO" id="GO:0003755">
    <property type="term" value="F:peptidyl-prolyl cis-trans isomerase activity"/>
    <property type="evidence" value="ECO:0007669"/>
    <property type="project" value="UniProtKB-UniRule"/>
</dbReference>
<dbReference type="EMBL" id="DRSQ01000132">
    <property type="protein sequence ID" value="HHE32238.1"/>
    <property type="molecule type" value="Genomic_DNA"/>
</dbReference>
<evidence type="ECO:0000256" key="5">
    <source>
        <dbReference type="ARBA" id="ARBA00023110"/>
    </source>
</evidence>
<dbReference type="PROSITE" id="PS50059">
    <property type="entry name" value="FKBP_PPIASE"/>
    <property type="match status" value="1"/>
</dbReference>
<dbReference type="SUPFAM" id="SSF54534">
    <property type="entry name" value="FKBP-like"/>
    <property type="match status" value="1"/>
</dbReference>
<name>A0A7C5H8U0_9CHLB</name>
<protein>
    <recommendedName>
        <fullName evidence="10">Peptidyl-prolyl cis-trans isomerase</fullName>
        <ecNumber evidence="10">5.2.1.8</ecNumber>
    </recommendedName>
</protein>
<dbReference type="Gene3D" id="3.10.50.40">
    <property type="match status" value="1"/>
</dbReference>